<evidence type="ECO:0000256" key="2">
    <source>
        <dbReference type="SAM" id="Phobius"/>
    </source>
</evidence>
<feature type="compositionally biased region" description="Basic and acidic residues" evidence="1">
    <location>
        <begin position="60"/>
        <end position="70"/>
    </location>
</feature>
<dbReference type="InterPro" id="IPR003675">
    <property type="entry name" value="Rce1/LyrA-like_dom"/>
</dbReference>
<feature type="transmembrane region" description="Helical" evidence="2">
    <location>
        <begin position="216"/>
        <end position="237"/>
    </location>
</feature>
<evidence type="ECO:0000313" key="5">
    <source>
        <dbReference type="Proteomes" id="UP000466535"/>
    </source>
</evidence>
<feature type="domain" description="CAAX prenyl protease 2/Lysostaphin resistance protein A-like" evidence="3">
    <location>
        <begin position="219"/>
        <end position="314"/>
    </location>
</feature>
<dbReference type="PANTHER" id="PTHR43592:SF15">
    <property type="entry name" value="CAAX AMINO TERMINAL PROTEASE FAMILY PROTEIN"/>
    <property type="match status" value="1"/>
</dbReference>
<keyword evidence="2" id="KW-0812">Transmembrane</keyword>
<evidence type="ECO:0000256" key="1">
    <source>
        <dbReference type="SAM" id="MobiDB-lite"/>
    </source>
</evidence>
<feature type="transmembrane region" description="Helical" evidence="2">
    <location>
        <begin position="123"/>
        <end position="145"/>
    </location>
</feature>
<organism evidence="4 5">
    <name type="scientific">Halovenus carboxidivorans</name>
    <dbReference type="NCBI Taxonomy" id="2692199"/>
    <lineage>
        <taxon>Archaea</taxon>
        <taxon>Methanobacteriati</taxon>
        <taxon>Methanobacteriota</taxon>
        <taxon>Stenosarchaea group</taxon>
        <taxon>Halobacteria</taxon>
        <taxon>Halobacteriales</taxon>
        <taxon>Haloarculaceae</taxon>
        <taxon>Halovenus</taxon>
    </lineage>
</organism>
<protein>
    <submittedName>
        <fullName evidence="4">CPBP family intramembrane metalloprotease</fullName>
    </submittedName>
</protein>
<proteinExistence type="predicted"/>
<feature type="region of interest" description="Disordered" evidence="1">
    <location>
        <begin position="30"/>
        <end position="83"/>
    </location>
</feature>
<keyword evidence="2" id="KW-0472">Membrane</keyword>
<dbReference type="OrthoDB" id="275779at2157"/>
<dbReference type="GO" id="GO:0004175">
    <property type="term" value="F:endopeptidase activity"/>
    <property type="evidence" value="ECO:0007669"/>
    <property type="project" value="UniProtKB-ARBA"/>
</dbReference>
<dbReference type="GO" id="GO:0008237">
    <property type="term" value="F:metallopeptidase activity"/>
    <property type="evidence" value="ECO:0007669"/>
    <property type="project" value="UniProtKB-KW"/>
</dbReference>
<name>A0A6B0TBF9_9EURY</name>
<gene>
    <name evidence="4" type="ORF">GRX03_11580</name>
</gene>
<dbReference type="Proteomes" id="UP000466535">
    <property type="component" value="Unassembled WGS sequence"/>
</dbReference>
<comment type="caution">
    <text evidence="4">The sequence shown here is derived from an EMBL/GenBank/DDBJ whole genome shotgun (WGS) entry which is preliminary data.</text>
</comment>
<keyword evidence="2" id="KW-1133">Transmembrane helix</keyword>
<evidence type="ECO:0000259" key="3">
    <source>
        <dbReference type="Pfam" id="PF02517"/>
    </source>
</evidence>
<evidence type="ECO:0000313" key="4">
    <source>
        <dbReference type="EMBL" id="MXR52240.1"/>
    </source>
</evidence>
<dbReference type="GO" id="GO:0080120">
    <property type="term" value="P:CAAX-box protein maturation"/>
    <property type="evidence" value="ECO:0007669"/>
    <property type="project" value="UniProtKB-ARBA"/>
</dbReference>
<keyword evidence="5" id="KW-1185">Reference proteome</keyword>
<dbReference type="Pfam" id="PF02517">
    <property type="entry name" value="Rce1-like"/>
    <property type="match status" value="1"/>
</dbReference>
<dbReference type="GO" id="GO:0006508">
    <property type="term" value="P:proteolysis"/>
    <property type="evidence" value="ECO:0007669"/>
    <property type="project" value="UniProtKB-KW"/>
</dbReference>
<feature type="transmembrane region" description="Helical" evidence="2">
    <location>
        <begin position="89"/>
        <end position="111"/>
    </location>
</feature>
<feature type="transmembrane region" description="Helical" evidence="2">
    <location>
        <begin position="276"/>
        <end position="296"/>
    </location>
</feature>
<feature type="transmembrane region" description="Helical" evidence="2">
    <location>
        <begin position="170"/>
        <end position="196"/>
    </location>
</feature>
<feature type="transmembrane region" description="Helical" evidence="2">
    <location>
        <begin position="249"/>
        <end position="270"/>
    </location>
</feature>
<dbReference type="RefSeq" id="WP_159764367.1">
    <property type="nucleotide sequence ID" value="NZ_WUUT01000004.1"/>
</dbReference>
<sequence>MNEPSGSDDFYHSCGTQIYQSDNYCPECGAALDDHGTQSAGRPPENQHPAPRDGTGSGSDWEKPSREPRRTGPGAPGSMRGKEPGWRPIATGIGLAVLSIILLLAFTLLSVPLVGLLQLSTGAALIVGAAFGQYFGFFGLAVGYLRRTRRFGWADIREYLGLRVPSLKELGVVILGYFGIIVLAIVVSTIIALLGTEPASNESANQLTQSAGTDPVLIAGVFALMFLVIGPCEEILYRGVIQNRIRERFDVVPGIVAASIIFASVHVVALGSTDPVAVATTISILSVTALVLGAVYEYTGNLVVPWLLHSLHNSILISLAFFGPQQAGSVLFAPVRFVIGLL</sequence>
<keyword evidence="4" id="KW-0645">Protease</keyword>
<dbReference type="AlphaFoldDB" id="A0A6B0TBF9"/>
<dbReference type="EMBL" id="WUUT01000004">
    <property type="protein sequence ID" value="MXR52240.1"/>
    <property type="molecule type" value="Genomic_DNA"/>
</dbReference>
<feature type="transmembrane region" description="Helical" evidence="2">
    <location>
        <begin position="303"/>
        <end position="322"/>
    </location>
</feature>
<keyword evidence="4" id="KW-0378">Hydrolase</keyword>
<keyword evidence="4" id="KW-0482">Metalloprotease</keyword>
<accession>A0A6B0TBF9</accession>
<reference evidence="4 5" key="1">
    <citation type="submission" date="2019-12" db="EMBL/GenBank/DDBJ databases">
        <title>Isolation and characterization of three novel carbon monoxide-oxidizing members of Halobacteria from salione crusts and soils.</title>
        <authorList>
            <person name="Myers M.R."/>
            <person name="King G.M."/>
        </authorList>
    </citation>
    <scope>NUCLEOTIDE SEQUENCE [LARGE SCALE GENOMIC DNA]</scope>
    <source>
        <strain evidence="4 5">WSH3</strain>
    </source>
</reference>
<dbReference type="PANTHER" id="PTHR43592">
    <property type="entry name" value="CAAX AMINO TERMINAL PROTEASE"/>
    <property type="match status" value="1"/>
</dbReference>